<feature type="compositionally biased region" description="Basic and acidic residues" evidence="10">
    <location>
        <begin position="309"/>
        <end position="323"/>
    </location>
</feature>
<dbReference type="GO" id="GO:0016757">
    <property type="term" value="F:glycosyltransferase activity"/>
    <property type="evidence" value="ECO:0007669"/>
    <property type="project" value="UniProtKB-KW"/>
</dbReference>
<evidence type="ECO:0000256" key="1">
    <source>
        <dbReference type="ARBA" id="ARBA00001946"/>
    </source>
</evidence>
<dbReference type="InterPro" id="IPR029044">
    <property type="entry name" value="Nucleotide-diphossugar_trans"/>
</dbReference>
<proteinExistence type="inferred from homology"/>
<comment type="catalytic activity">
    <reaction evidence="9">
        <text>an NDP-alpha-D-glucose + (2R)-3-phosphoglycerate = (2R)-2-O-(alpha-D-glucopyranosyl)-3-phospho-glycerate + a ribonucleoside 5'-diphosphate + H(+)</text>
        <dbReference type="Rhea" id="RHEA:47244"/>
        <dbReference type="ChEBI" id="CHEBI:15378"/>
        <dbReference type="ChEBI" id="CHEBI:57930"/>
        <dbReference type="ChEBI" id="CHEBI:58272"/>
        <dbReference type="ChEBI" id="CHEBI:62600"/>
        <dbReference type="ChEBI" id="CHEBI:76533"/>
        <dbReference type="EC" id="2.4.1.266"/>
    </reaction>
    <physiologicalReaction direction="left-to-right" evidence="9">
        <dbReference type="Rhea" id="RHEA:47245"/>
    </physiologicalReaction>
</comment>
<evidence type="ECO:0000256" key="7">
    <source>
        <dbReference type="ARBA" id="ARBA00040894"/>
    </source>
</evidence>
<protein>
    <recommendedName>
        <fullName evidence="7">Glucosyl-3-phosphoglycerate synthase</fullName>
        <ecNumber evidence="6">2.4.1.266</ecNumber>
    </recommendedName>
</protein>
<dbReference type="PANTHER" id="PTHR48090:SF10">
    <property type="entry name" value="GLUCOSYL-3-PHOSPHOGLYCERATE SYNTHASE"/>
    <property type="match status" value="1"/>
</dbReference>
<keyword evidence="13" id="KW-1185">Reference proteome</keyword>
<dbReference type="AlphaFoldDB" id="A0A0S7B8F8"/>
<dbReference type="InterPro" id="IPR050256">
    <property type="entry name" value="Glycosyltransferase_2"/>
</dbReference>
<accession>A0A0S7B8F8</accession>
<evidence type="ECO:0000256" key="3">
    <source>
        <dbReference type="ARBA" id="ARBA00022676"/>
    </source>
</evidence>
<comment type="cofactor">
    <cofactor evidence="1">
        <name>Mg(2+)</name>
        <dbReference type="ChEBI" id="CHEBI:18420"/>
    </cofactor>
</comment>
<keyword evidence="4 12" id="KW-0808">Transferase</keyword>
<feature type="region of interest" description="Disordered" evidence="10">
    <location>
        <begin position="295"/>
        <end position="323"/>
    </location>
</feature>
<evidence type="ECO:0000256" key="5">
    <source>
        <dbReference type="ARBA" id="ARBA00022842"/>
    </source>
</evidence>
<evidence type="ECO:0000256" key="8">
    <source>
        <dbReference type="ARBA" id="ARBA00048689"/>
    </source>
</evidence>
<feature type="domain" description="Glycosyltransferase 2-like" evidence="11">
    <location>
        <begin position="5"/>
        <end position="159"/>
    </location>
</feature>
<gene>
    <name evidence="12" type="ORF">LARV_01546</name>
</gene>
<dbReference type="STRING" id="360412.LARV_01546"/>
<name>A0A0S7B8F8_9CHLR</name>
<dbReference type="InterPro" id="IPR001173">
    <property type="entry name" value="Glyco_trans_2-like"/>
</dbReference>
<dbReference type="PANTHER" id="PTHR48090">
    <property type="entry name" value="UNDECAPRENYL-PHOSPHATE 4-DEOXY-4-FORMAMIDO-L-ARABINOSE TRANSFERASE-RELATED"/>
    <property type="match status" value="1"/>
</dbReference>
<dbReference type="Pfam" id="PF00535">
    <property type="entry name" value="Glycos_transf_2"/>
    <property type="match status" value="1"/>
</dbReference>
<comment type="catalytic activity">
    <reaction evidence="8">
        <text>(2R)-3-phosphoglycerate + UDP-alpha-D-glucose = (2R)-2-O-(alpha-D-glucopyranosyl)-3-phospho-glycerate + UDP + H(+)</text>
        <dbReference type="Rhea" id="RHEA:31319"/>
        <dbReference type="ChEBI" id="CHEBI:15378"/>
        <dbReference type="ChEBI" id="CHEBI:58223"/>
        <dbReference type="ChEBI" id="CHEBI:58272"/>
        <dbReference type="ChEBI" id="CHEBI:58885"/>
        <dbReference type="ChEBI" id="CHEBI:62600"/>
        <dbReference type="EC" id="2.4.1.266"/>
    </reaction>
    <physiologicalReaction direction="left-to-right" evidence="8">
        <dbReference type="Rhea" id="RHEA:31320"/>
    </physiologicalReaction>
</comment>
<dbReference type="RefSeq" id="WP_075073106.1">
    <property type="nucleotide sequence ID" value="NZ_DF967972.1"/>
</dbReference>
<evidence type="ECO:0000259" key="11">
    <source>
        <dbReference type="Pfam" id="PF00535"/>
    </source>
</evidence>
<keyword evidence="5" id="KW-0460">Magnesium</keyword>
<evidence type="ECO:0000256" key="2">
    <source>
        <dbReference type="ARBA" id="ARBA00006739"/>
    </source>
</evidence>
<evidence type="ECO:0000256" key="10">
    <source>
        <dbReference type="SAM" id="MobiDB-lite"/>
    </source>
</evidence>
<evidence type="ECO:0000313" key="13">
    <source>
        <dbReference type="Proteomes" id="UP000055060"/>
    </source>
</evidence>
<dbReference type="OrthoDB" id="5291101at2"/>
<comment type="similarity">
    <text evidence="2">Belongs to the glycosyltransferase 2 family.</text>
</comment>
<organism evidence="12">
    <name type="scientific">Longilinea arvoryzae</name>
    <dbReference type="NCBI Taxonomy" id="360412"/>
    <lineage>
        <taxon>Bacteria</taxon>
        <taxon>Bacillati</taxon>
        <taxon>Chloroflexota</taxon>
        <taxon>Anaerolineae</taxon>
        <taxon>Anaerolineales</taxon>
        <taxon>Anaerolineaceae</taxon>
        <taxon>Longilinea</taxon>
    </lineage>
</organism>
<dbReference type="Proteomes" id="UP000055060">
    <property type="component" value="Unassembled WGS sequence"/>
</dbReference>
<dbReference type="EMBL" id="DF967972">
    <property type="protein sequence ID" value="GAP13791.1"/>
    <property type="molecule type" value="Genomic_DNA"/>
</dbReference>
<keyword evidence="3" id="KW-0328">Glycosyltransferase</keyword>
<evidence type="ECO:0000256" key="6">
    <source>
        <dbReference type="ARBA" id="ARBA00039022"/>
    </source>
</evidence>
<dbReference type="Gene3D" id="3.90.550.10">
    <property type="entry name" value="Spore Coat Polysaccharide Biosynthesis Protein SpsA, Chain A"/>
    <property type="match status" value="1"/>
</dbReference>
<evidence type="ECO:0000256" key="4">
    <source>
        <dbReference type="ARBA" id="ARBA00022679"/>
    </source>
</evidence>
<evidence type="ECO:0000256" key="9">
    <source>
        <dbReference type="ARBA" id="ARBA00048997"/>
    </source>
</evidence>
<dbReference type="EC" id="2.4.1.266" evidence="6"/>
<evidence type="ECO:0000313" key="12">
    <source>
        <dbReference type="EMBL" id="GAP13791.1"/>
    </source>
</evidence>
<dbReference type="SUPFAM" id="SSF53448">
    <property type="entry name" value="Nucleotide-diphospho-sugar transferases"/>
    <property type="match status" value="1"/>
</dbReference>
<sequence>MPACSIVIRAYNEGQHIGRLLAGIRHQNVRDVQVILVDSGSTDATVSIAQEYGAEVVRIRPQEFTFGRSLNLGVAQAHSERVVIASAHVYPVYPDWLERLVEPFTDSQVALTYGKQRGTPISKFSEHQVFRQWFPDTPRPQQGYPFCNNANAAIRKSVWEQHPYDEMLPALEDLAWANWAQRQGYRIQYVPEAEIIHVHRETWRGVFNRYRREAMAFKQIYPQETFHFSDCIRLFASNSWADLREAARLGALRQVSPGILAFRWMQFWGTYQGYRRSGPLTWKLKEAFYYPPDADDGRAAHRPVAPIRYTEEKSDVHSPSDDA</sequence>
<reference evidence="12" key="1">
    <citation type="submission" date="2015-07" db="EMBL/GenBank/DDBJ databases">
        <title>Draft Genome Sequences of Anaerolinea thermolimosa IMO-1, Bellilinea caldifistulae GOMI-1, Leptolinea tardivitalis YMTK-2, Levilinea saccharolytica KIBI-1,Longilinea arvoryzae KOME-1, Previously Described as Members of the Anaerolineaceae (Chloroflexi).</title>
        <authorList>
            <person name="Sekiguchi Y."/>
            <person name="Ohashi A."/>
            <person name="Matsuura N."/>
            <person name="Tourlousse M.D."/>
        </authorList>
    </citation>
    <scope>NUCLEOTIDE SEQUENCE [LARGE SCALE GENOMIC DNA]</scope>
    <source>
        <strain evidence="12">KOME-1</strain>
    </source>
</reference>